<reference evidence="1" key="2">
    <citation type="journal article" date="2022" name="New Phytol.">
        <title>Evolutionary transition to the ectomycorrhizal habit in the genomes of a hyperdiverse lineage of mushroom-forming fungi.</title>
        <authorList>
            <person name="Looney B."/>
            <person name="Miyauchi S."/>
            <person name="Morin E."/>
            <person name="Drula E."/>
            <person name="Courty P.E."/>
            <person name="Kohler A."/>
            <person name="Kuo A."/>
            <person name="LaButti K."/>
            <person name="Pangilinan J."/>
            <person name="Lipzen A."/>
            <person name="Riley R."/>
            <person name="Andreopoulos W."/>
            <person name="He G."/>
            <person name="Johnson J."/>
            <person name="Nolan M."/>
            <person name="Tritt A."/>
            <person name="Barry K.W."/>
            <person name="Grigoriev I.V."/>
            <person name="Nagy L.G."/>
            <person name="Hibbett D."/>
            <person name="Henrissat B."/>
            <person name="Matheny P.B."/>
            <person name="Labbe J."/>
            <person name="Martin F.M."/>
        </authorList>
    </citation>
    <scope>NUCLEOTIDE SEQUENCE</scope>
    <source>
        <strain evidence="1">EC-137</strain>
    </source>
</reference>
<proteinExistence type="predicted"/>
<gene>
    <name evidence="1" type="ORF">K488DRAFT_80053</name>
</gene>
<comment type="caution">
    <text evidence="1">The sequence shown here is derived from an EMBL/GenBank/DDBJ whole genome shotgun (WGS) entry which is preliminary data.</text>
</comment>
<reference evidence="1" key="1">
    <citation type="submission" date="2021-02" db="EMBL/GenBank/DDBJ databases">
        <authorList>
            <consortium name="DOE Joint Genome Institute"/>
            <person name="Ahrendt S."/>
            <person name="Looney B.P."/>
            <person name="Miyauchi S."/>
            <person name="Morin E."/>
            <person name="Drula E."/>
            <person name="Courty P.E."/>
            <person name="Chicoki N."/>
            <person name="Fauchery L."/>
            <person name="Kohler A."/>
            <person name="Kuo A."/>
            <person name="Labutti K."/>
            <person name="Pangilinan J."/>
            <person name="Lipzen A."/>
            <person name="Riley R."/>
            <person name="Andreopoulos W."/>
            <person name="He G."/>
            <person name="Johnson J."/>
            <person name="Barry K.W."/>
            <person name="Grigoriev I.V."/>
            <person name="Nagy L."/>
            <person name="Hibbett D."/>
            <person name="Henrissat B."/>
            <person name="Matheny P.B."/>
            <person name="Labbe J."/>
            <person name="Martin F."/>
        </authorList>
    </citation>
    <scope>NUCLEOTIDE SEQUENCE</scope>
    <source>
        <strain evidence="1">EC-137</strain>
    </source>
</reference>
<accession>A0ACB8QDL9</accession>
<evidence type="ECO:0000313" key="2">
    <source>
        <dbReference type="Proteomes" id="UP000814128"/>
    </source>
</evidence>
<protein>
    <submittedName>
        <fullName evidence="1">Uncharacterized protein</fullName>
    </submittedName>
</protein>
<dbReference type="Proteomes" id="UP000814128">
    <property type="component" value="Unassembled WGS sequence"/>
</dbReference>
<organism evidence="1 2">
    <name type="scientific">Vararia minispora EC-137</name>
    <dbReference type="NCBI Taxonomy" id="1314806"/>
    <lineage>
        <taxon>Eukaryota</taxon>
        <taxon>Fungi</taxon>
        <taxon>Dikarya</taxon>
        <taxon>Basidiomycota</taxon>
        <taxon>Agaricomycotina</taxon>
        <taxon>Agaricomycetes</taxon>
        <taxon>Russulales</taxon>
        <taxon>Lachnocladiaceae</taxon>
        <taxon>Vararia</taxon>
    </lineage>
</organism>
<evidence type="ECO:0000313" key="1">
    <source>
        <dbReference type="EMBL" id="KAI0029665.1"/>
    </source>
</evidence>
<name>A0ACB8QDL9_9AGAM</name>
<keyword evidence="2" id="KW-1185">Reference proteome</keyword>
<dbReference type="EMBL" id="MU273663">
    <property type="protein sequence ID" value="KAI0029665.1"/>
    <property type="molecule type" value="Genomic_DNA"/>
</dbReference>
<sequence>MSFYYPVNNLPLAGKILVVPVVSAANVSQLAADLLIASLDLKRIGLFDSKYLVSVIGPRDEGDGVTTALELYGRDGVDVVSQKEQFLAALLGFIADSDFSTILFLAGVDVSNRTDEQMAAPTYYLKPSNSPAWDNSPLKTISALQIPAYTTPVPQYPLSPASELPVPFIPGGGLTRRILSALPPAFGTPAAALLQFVAEGDNRTDAAFMAAVTAKVVGLEGKIGEWMQPKSWEEGLFGSPQDQTLYG</sequence>